<evidence type="ECO:0000313" key="2">
    <source>
        <dbReference type="Proteomes" id="UP001353858"/>
    </source>
</evidence>
<reference evidence="2" key="1">
    <citation type="submission" date="2023-01" db="EMBL/GenBank/DDBJ databases">
        <title>Key to firefly adult light organ development and bioluminescence: homeobox transcription factors regulate luciferase expression and transportation to peroxisome.</title>
        <authorList>
            <person name="Fu X."/>
        </authorList>
    </citation>
    <scope>NUCLEOTIDE SEQUENCE [LARGE SCALE GENOMIC DNA]</scope>
</reference>
<evidence type="ECO:0000313" key="1">
    <source>
        <dbReference type="EMBL" id="KAK4875391.1"/>
    </source>
</evidence>
<dbReference type="Proteomes" id="UP001353858">
    <property type="component" value="Unassembled WGS sequence"/>
</dbReference>
<dbReference type="AlphaFoldDB" id="A0AAN7P6D1"/>
<gene>
    <name evidence="1" type="ORF">RN001_011813</name>
</gene>
<comment type="caution">
    <text evidence="1">The sequence shown here is derived from an EMBL/GenBank/DDBJ whole genome shotgun (WGS) entry which is preliminary data.</text>
</comment>
<sequence>MLLLTLRFYASSSCLIVMEDFIGVHKSTACETIHRVSIALPRIRQRFIKMPSTAQEVARFRQGFFNIGRFPRCVGAIDCTHIKIQSPGGGKNDYMHLYPYYKFYI</sequence>
<protein>
    <recommendedName>
        <fullName evidence="3">Nuclease HARBI1</fullName>
    </recommendedName>
</protein>
<proteinExistence type="predicted"/>
<keyword evidence="2" id="KW-1185">Reference proteome</keyword>
<dbReference type="EMBL" id="JARPUR010000005">
    <property type="protein sequence ID" value="KAK4875391.1"/>
    <property type="molecule type" value="Genomic_DNA"/>
</dbReference>
<name>A0AAN7P6D1_9COLE</name>
<organism evidence="1 2">
    <name type="scientific">Aquatica leii</name>
    <dbReference type="NCBI Taxonomy" id="1421715"/>
    <lineage>
        <taxon>Eukaryota</taxon>
        <taxon>Metazoa</taxon>
        <taxon>Ecdysozoa</taxon>
        <taxon>Arthropoda</taxon>
        <taxon>Hexapoda</taxon>
        <taxon>Insecta</taxon>
        <taxon>Pterygota</taxon>
        <taxon>Neoptera</taxon>
        <taxon>Endopterygota</taxon>
        <taxon>Coleoptera</taxon>
        <taxon>Polyphaga</taxon>
        <taxon>Elateriformia</taxon>
        <taxon>Elateroidea</taxon>
        <taxon>Lampyridae</taxon>
        <taxon>Luciolinae</taxon>
        <taxon>Aquatica</taxon>
    </lineage>
</organism>
<accession>A0AAN7P6D1</accession>
<evidence type="ECO:0008006" key="3">
    <source>
        <dbReference type="Google" id="ProtNLM"/>
    </source>
</evidence>